<proteinExistence type="predicted"/>
<gene>
    <name evidence="2" type="ORF">DOS83_08900</name>
</gene>
<dbReference type="AlphaFoldDB" id="A0A3E0INC5"/>
<dbReference type="EMBL" id="QKXQ01000407">
    <property type="protein sequence ID" value="REH93393.1"/>
    <property type="molecule type" value="Genomic_DNA"/>
</dbReference>
<accession>A0A3E0INC5</accession>
<feature type="transmembrane region" description="Helical" evidence="1">
    <location>
        <begin position="42"/>
        <end position="60"/>
    </location>
</feature>
<reference evidence="2 3" key="1">
    <citation type="journal article" date="2018" name="Vet. Microbiol.">
        <title>Characterisation of Staphylococcus felis isolated from cats using whole genome sequencing.</title>
        <authorList>
            <person name="Worthing K."/>
            <person name="Pang S."/>
            <person name="Trott D.J."/>
            <person name="Abraham S."/>
            <person name="Coombs G.W."/>
            <person name="Jordan D."/>
            <person name="McIntyre L."/>
            <person name="Davies M.R."/>
            <person name="Norris J."/>
        </authorList>
    </citation>
    <scope>NUCLEOTIDE SEQUENCE [LARGE SCALE GENOMIC DNA]</scope>
    <source>
        <strain evidence="2 3">F9</strain>
    </source>
</reference>
<organism evidence="2 3">
    <name type="scientific">Staphylococcus felis</name>
    <dbReference type="NCBI Taxonomy" id="46127"/>
    <lineage>
        <taxon>Bacteria</taxon>
        <taxon>Bacillati</taxon>
        <taxon>Bacillota</taxon>
        <taxon>Bacilli</taxon>
        <taxon>Bacillales</taxon>
        <taxon>Staphylococcaceae</taxon>
        <taxon>Staphylococcus</taxon>
    </lineage>
</organism>
<keyword evidence="1" id="KW-0472">Membrane</keyword>
<feature type="transmembrane region" description="Helical" evidence="1">
    <location>
        <begin position="17"/>
        <end position="36"/>
    </location>
</feature>
<dbReference type="Proteomes" id="UP000256562">
    <property type="component" value="Unassembled WGS sequence"/>
</dbReference>
<keyword evidence="1" id="KW-0812">Transmembrane</keyword>
<evidence type="ECO:0000256" key="1">
    <source>
        <dbReference type="SAM" id="Phobius"/>
    </source>
</evidence>
<name>A0A3E0INC5_9STAP</name>
<comment type="caution">
    <text evidence="2">The sequence shown here is derived from an EMBL/GenBank/DDBJ whole genome shotgun (WGS) entry which is preliminary data.</text>
</comment>
<protein>
    <submittedName>
        <fullName evidence="2">Uncharacterized protein</fullName>
    </submittedName>
</protein>
<evidence type="ECO:0000313" key="3">
    <source>
        <dbReference type="Proteomes" id="UP000256562"/>
    </source>
</evidence>
<keyword evidence="1" id="KW-1133">Transmembrane helix</keyword>
<evidence type="ECO:0000313" key="2">
    <source>
        <dbReference type="EMBL" id="REH93393.1"/>
    </source>
</evidence>
<sequence length="68" mass="7859">MILIIEVSKHMSKSQHILLALIIVLFIIEVVLTIFFISFSSFIYKGLTIIHSILISIFIIRQVKRKGM</sequence>